<sequence length="149" mass="16672">MRRQRIFPFEGSDDDYITYLETKLLEAQYSSSPPAAPVPNSPPPSPNLRNDNSGPELCVFYYDPLNNKDVEWPVSSSLPVNIPLSPEDTKKLIKRGCKYASAACNLKTDGEFAVNSCIAQLLHKSWGHVLNLFRSMDISPSLNKVMKLL</sequence>
<dbReference type="Proteomes" id="UP000001261">
    <property type="component" value="Unassembled WGS sequence"/>
</dbReference>
<evidence type="ECO:0000313" key="2">
    <source>
        <dbReference type="EMBL" id="KJF60771.1"/>
    </source>
</evidence>
<dbReference type="EMBL" id="GG704913">
    <property type="protein sequence ID" value="KJF60771.1"/>
    <property type="molecule type" value="Genomic_DNA"/>
</dbReference>
<evidence type="ECO:0000256" key="1">
    <source>
        <dbReference type="SAM" id="MobiDB-lite"/>
    </source>
</evidence>
<feature type="compositionally biased region" description="Pro residues" evidence="1">
    <location>
        <begin position="34"/>
        <end position="46"/>
    </location>
</feature>
<dbReference type="AlphaFoldDB" id="A0A0D8JV15"/>
<dbReference type="OrthoDB" id="4510162at2759"/>
<feature type="region of interest" description="Disordered" evidence="1">
    <location>
        <begin position="30"/>
        <end position="52"/>
    </location>
</feature>
<dbReference type="GeneID" id="24164020"/>
<keyword evidence="3" id="KW-1185">Reference proteome</keyword>
<protein>
    <submittedName>
        <fullName evidence="2">Uncharacterized protein</fullName>
    </submittedName>
</protein>
<dbReference type="VEuPathDB" id="FungiDB:CIMG_12165"/>
<dbReference type="InParanoid" id="A0A0D8JV15"/>
<reference evidence="3" key="2">
    <citation type="journal article" date="2010" name="Genome Res.">
        <title>Population genomic sequencing of Coccidioides fungi reveals recent hybridization and transposon control.</title>
        <authorList>
            <person name="Neafsey D.E."/>
            <person name="Barker B.M."/>
            <person name="Sharpton T.J."/>
            <person name="Stajich J.E."/>
            <person name="Park D.J."/>
            <person name="Whiston E."/>
            <person name="Hung C.-Y."/>
            <person name="McMahan C."/>
            <person name="White J."/>
            <person name="Sykes S."/>
            <person name="Heiman D."/>
            <person name="Young S."/>
            <person name="Zeng Q."/>
            <person name="Abouelleil A."/>
            <person name="Aftuck L."/>
            <person name="Bessette D."/>
            <person name="Brown A."/>
            <person name="FitzGerald M."/>
            <person name="Lui A."/>
            <person name="Macdonald J.P."/>
            <person name="Priest M."/>
            <person name="Orbach M.J."/>
            <person name="Galgiani J.N."/>
            <person name="Kirkland T.N."/>
            <person name="Cole G.T."/>
            <person name="Birren B.W."/>
            <person name="Henn M.R."/>
            <person name="Taylor J.W."/>
            <person name="Rounsley S.D."/>
        </authorList>
    </citation>
    <scope>GENOME REANNOTATION</scope>
    <source>
        <strain evidence="3">RS</strain>
    </source>
</reference>
<accession>A0A0D8JV15</accession>
<reference evidence="3" key="1">
    <citation type="journal article" date="2009" name="Genome Res.">
        <title>Comparative genomic analyses of the human fungal pathogens Coccidioides and their relatives.</title>
        <authorList>
            <person name="Sharpton T.J."/>
            <person name="Stajich J.E."/>
            <person name="Rounsley S.D."/>
            <person name="Gardner M.J."/>
            <person name="Wortman J.R."/>
            <person name="Jordar V.S."/>
            <person name="Maiti R."/>
            <person name="Kodira C.D."/>
            <person name="Neafsey D.E."/>
            <person name="Zeng Q."/>
            <person name="Hung C.-Y."/>
            <person name="McMahan C."/>
            <person name="Muszewska A."/>
            <person name="Grynberg M."/>
            <person name="Mandel M.A."/>
            <person name="Kellner E.M."/>
            <person name="Barker B.M."/>
            <person name="Galgiani J.N."/>
            <person name="Orbach M.J."/>
            <person name="Kirkland T.N."/>
            <person name="Cole G.T."/>
            <person name="Henn M.R."/>
            <person name="Birren B.W."/>
            <person name="Taylor J.W."/>
        </authorList>
    </citation>
    <scope>NUCLEOTIDE SEQUENCE [LARGE SCALE GENOMIC DNA]</scope>
    <source>
        <strain evidence="3">RS</strain>
    </source>
</reference>
<dbReference type="RefSeq" id="XP_012214002.1">
    <property type="nucleotide sequence ID" value="XM_012358579.1"/>
</dbReference>
<evidence type="ECO:0000313" key="3">
    <source>
        <dbReference type="Proteomes" id="UP000001261"/>
    </source>
</evidence>
<name>A0A0D8JV15_COCIM</name>
<gene>
    <name evidence="2" type="ORF">CIMG_12165</name>
</gene>
<dbReference type="KEGG" id="cim:CIMG_12165"/>
<organism evidence="2 3">
    <name type="scientific">Coccidioides immitis (strain RS)</name>
    <name type="common">Valley fever fungus</name>
    <dbReference type="NCBI Taxonomy" id="246410"/>
    <lineage>
        <taxon>Eukaryota</taxon>
        <taxon>Fungi</taxon>
        <taxon>Dikarya</taxon>
        <taxon>Ascomycota</taxon>
        <taxon>Pezizomycotina</taxon>
        <taxon>Eurotiomycetes</taxon>
        <taxon>Eurotiomycetidae</taxon>
        <taxon>Onygenales</taxon>
        <taxon>Onygenaceae</taxon>
        <taxon>Coccidioides</taxon>
    </lineage>
</organism>
<proteinExistence type="predicted"/>